<comment type="similarity">
    <text evidence="2 9">Belongs to the cytochrome P450 family.</text>
</comment>
<dbReference type="VEuPathDB" id="FungiDB:BO70DRAFT_425464"/>
<evidence type="ECO:0000256" key="5">
    <source>
        <dbReference type="ARBA" id="ARBA00023002"/>
    </source>
</evidence>
<dbReference type="InterPro" id="IPR002401">
    <property type="entry name" value="Cyt_P450_E_grp-I"/>
</dbReference>
<dbReference type="RefSeq" id="XP_025404539.1">
    <property type="nucleotide sequence ID" value="XM_025547690.1"/>
</dbReference>
<feature type="transmembrane region" description="Helical" evidence="10">
    <location>
        <begin position="27"/>
        <end position="53"/>
    </location>
</feature>
<dbReference type="GeneID" id="37069927"/>
<dbReference type="PANTHER" id="PTHR24305">
    <property type="entry name" value="CYTOCHROME P450"/>
    <property type="match status" value="1"/>
</dbReference>
<dbReference type="CDD" id="cd11061">
    <property type="entry name" value="CYP67-like"/>
    <property type="match status" value="1"/>
</dbReference>
<organism evidence="11 12">
    <name type="scientific">Aspergillus heteromorphus CBS 117.55</name>
    <dbReference type="NCBI Taxonomy" id="1448321"/>
    <lineage>
        <taxon>Eukaryota</taxon>
        <taxon>Fungi</taxon>
        <taxon>Dikarya</taxon>
        <taxon>Ascomycota</taxon>
        <taxon>Pezizomycotina</taxon>
        <taxon>Eurotiomycetes</taxon>
        <taxon>Eurotiomycetidae</taxon>
        <taxon>Eurotiales</taxon>
        <taxon>Aspergillaceae</taxon>
        <taxon>Aspergillus</taxon>
        <taxon>Aspergillus subgen. Circumdati</taxon>
    </lineage>
</organism>
<dbReference type="GO" id="GO:0005506">
    <property type="term" value="F:iron ion binding"/>
    <property type="evidence" value="ECO:0007669"/>
    <property type="project" value="InterPro"/>
</dbReference>
<dbReference type="SUPFAM" id="SSF48264">
    <property type="entry name" value="Cytochrome P450"/>
    <property type="match status" value="1"/>
</dbReference>
<evidence type="ECO:0000256" key="4">
    <source>
        <dbReference type="ARBA" id="ARBA00022723"/>
    </source>
</evidence>
<name>A0A317X896_9EURO</name>
<sequence>MSLISNPVSSAAVVDIPLTKIQSRFSMTLYILAATTAATLLYGCILAIYRLFFHPLAKYPGPRLAALTDWYATFYAWRGDLHKKNRQWHDKYGMTVRFGPNALCFNSSTAMNDIYGVRANVRKSDGYASLSASRCTPNTVTTIDKGVHGFKRRIMAQVYTERSLKEIEDRILDNISDFVDVLGSESNAMTGWTAPKDIAQTCDWLTFDVISDLCYGEDFDMLHSSEMRWFPSVVRKIAQRSMMGLIQPKFFQLKLDTILLANQYKDIIAAGAWVRQRAEARAQLGNDIKKKDMFYTLMNAVDPKTGLQFTQKDLWVESMLLLAAAISAVIHYLLHHPTHLANLTRTLRTLFPTEASISFSNTTLNTEMETEAEAEKSTDTLLTCPQTALLRSCINESMRLAPSVSSAPPRTVLPGGLLVDGEPIPPGTTVGTSIYTIHRNEEYFDHPDEFDPLRWMDEDTEIGKEKVRRAGMGFAPFSVGARSCVGWRLAWVEMNVAIARVLWRFDMRLASVAGDGTGAGCSCGSGNGVGEKGREGGCDYEFMGWVTSSAEGPVVEFRRRDDLEM</sequence>
<dbReference type="InterPro" id="IPR001128">
    <property type="entry name" value="Cyt_P450"/>
</dbReference>
<evidence type="ECO:0000256" key="9">
    <source>
        <dbReference type="RuleBase" id="RU000461"/>
    </source>
</evidence>
<keyword evidence="10" id="KW-1133">Transmembrane helix</keyword>
<dbReference type="GO" id="GO:0020037">
    <property type="term" value="F:heme binding"/>
    <property type="evidence" value="ECO:0007669"/>
    <property type="project" value="InterPro"/>
</dbReference>
<keyword evidence="4 8" id="KW-0479">Metal-binding</keyword>
<keyword evidence="3 8" id="KW-0349">Heme</keyword>
<dbReference type="Gene3D" id="1.10.630.10">
    <property type="entry name" value="Cytochrome P450"/>
    <property type="match status" value="1"/>
</dbReference>
<dbReference type="InterPro" id="IPR017972">
    <property type="entry name" value="Cyt_P450_CS"/>
</dbReference>
<dbReference type="STRING" id="1448321.A0A317X896"/>
<evidence type="ECO:0000256" key="3">
    <source>
        <dbReference type="ARBA" id="ARBA00022617"/>
    </source>
</evidence>
<keyword evidence="6 8" id="KW-0408">Iron</keyword>
<keyword evidence="10" id="KW-0812">Transmembrane</keyword>
<dbReference type="Proteomes" id="UP000247233">
    <property type="component" value="Unassembled WGS sequence"/>
</dbReference>
<evidence type="ECO:0000313" key="12">
    <source>
        <dbReference type="Proteomes" id="UP000247233"/>
    </source>
</evidence>
<proteinExistence type="inferred from homology"/>
<evidence type="ECO:0000256" key="8">
    <source>
        <dbReference type="PIRSR" id="PIRSR602401-1"/>
    </source>
</evidence>
<dbReference type="InterPro" id="IPR050121">
    <property type="entry name" value="Cytochrome_P450_monoxygenase"/>
</dbReference>
<comment type="caution">
    <text evidence="11">The sequence shown here is derived from an EMBL/GenBank/DDBJ whole genome shotgun (WGS) entry which is preliminary data.</text>
</comment>
<gene>
    <name evidence="11" type="ORF">BO70DRAFT_425464</name>
</gene>
<accession>A0A317X896</accession>
<dbReference type="GO" id="GO:0016705">
    <property type="term" value="F:oxidoreductase activity, acting on paired donors, with incorporation or reduction of molecular oxygen"/>
    <property type="evidence" value="ECO:0007669"/>
    <property type="project" value="InterPro"/>
</dbReference>
<keyword evidence="10" id="KW-0472">Membrane</keyword>
<keyword evidence="5 9" id="KW-0560">Oxidoreductase</keyword>
<evidence type="ECO:0000313" key="11">
    <source>
        <dbReference type="EMBL" id="PWY92800.1"/>
    </source>
</evidence>
<evidence type="ECO:0000256" key="2">
    <source>
        <dbReference type="ARBA" id="ARBA00010617"/>
    </source>
</evidence>
<evidence type="ECO:0000256" key="6">
    <source>
        <dbReference type="ARBA" id="ARBA00023004"/>
    </source>
</evidence>
<dbReference type="EMBL" id="MSFL01000001">
    <property type="protein sequence ID" value="PWY92800.1"/>
    <property type="molecule type" value="Genomic_DNA"/>
</dbReference>
<dbReference type="InterPro" id="IPR036396">
    <property type="entry name" value="Cyt_P450_sf"/>
</dbReference>
<dbReference type="AlphaFoldDB" id="A0A317X896"/>
<evidence type="ECO:0000256" key="7">
    <source>
        <dbReference type="ARBA" id="ARBA00023033"/>
    </source>
</evidence>
<evidence type="ECO:0000256" key="1">
    <source>
        <dbReference type="ARBA" id="ARBA00001971"/>
    </source>
</evidence>
<dbReference type="PANTHER" id="PTHR24305:SF237">
    <property type="entry name" value="CYTOCHROME P450 MONOOXYGENASE ATNE-RELATED"/>
    <property type="match status" value="1"/>
</dbReference>
<comment type="cofactor">
    <cofactor evidence="1 8">
        <name>heme</name>
        <dbReference type="ChEBI" id="CHEBI:30413"/>
    </cofactor>
</comment>
<protein>
    <submittedName>
        <fullName evidence="11">Cytochrome P450</fullName>
    </submittedName>
</protein>
<dbReference type="GO" id="GO:0004497">
    <property type="term" value="F:monooxygenase activity"/>
    <property type="evidence" value="ECO:0007669"/>
    <property type="project" value="UniProtKB-KW"/>
</dbReference>
<feature type="binding site" description="axial binding residue" evidence="8">
    <location>
        <position position="484"/>
    </location>
    <ligand>
        <name>heme</name>
        <dbReference type="ChEBI" id="CHEBI:30413"/>
    </ligand>
    <ligandPart>
        <name>Fe</name>
        <dbReference type="ChEBI" id="CHEBI:18248"/>
    </ligandPart>
</feature>
<dbReference type="PROSITE" id="PS00086">
    <property type="entry name" value="CYTOCHROME_P450"/>
    <property type="match status" value="1"/>
</dbReference>
<keyword evidence="12" id="KW-1185">Reference proteome</keyword>
<keyword evidence="7 9" id="KW-0503">Monooxygenase</keyword>
<dbReference type="Pfam" id="PF00067">
    <property type="entry name" value="p450"/>
    <property type="match status" value="1"/>
</dbReference>
<dbReference type="PRINTS" id="PR00463">
    <property type="entry name" value="EP450I"/>
</dbReference>
<evidence type="ECO:0000256" key="10">
    <source>
        <dbReference type="SAM" id="Phobius"/>
    </source>
</evidence>
<dbReference type="OrthoDB" id="1470350at2759"/>
<reference evidence="11 12" key="1">
    <citation type="submission" date="2016-12" db="EMBL/GenBank/DDBJ databases">
        <title>The genomes of Aspergillus section Nigri reveals drivers in fungal speciation.</title>
        <authorList>
            <consortium name="DOE Joint Genome Institute"/>
            <person name="Vesth T.C."/>
            <person name="Nybo J."/>
            <person name="Theobald S."/>
            <person name="Brandl J."/>
            <person name="Frisvad J.C."/>
            <person name="Nielsen K.F."/>
            <person name="Lyhne E.K."/>
            <person name="Kogle M.E."/>
            <person name="Kuo A."/>
            <person name="Riley R."/>
            <person name="Clum A."/>
            <person name="Nolan M."/>
            <person name="Lipzen A."/>
            <person name="Salamov A."/>
            <person name="Henrissat B."/>
            <person name="Wiebenga A."/>
            <person name="De Vries R.P."/>
            <person name="Grigoriev I.V."/>
            <person name="Mortensen U.H."/>
            <person name="Andersen M.R."/>
            <person name="Baker S.E."/>
        </authorList>
    </citation>
    <scope>NUCLEOTIDE SEQUENCE [LARGE SCALE GENOMIC DNA]</scope>
    <source>
        <strain evidence="11 12">CBS 117.55</strain>
    </source>
</reference>